<dbReference type="SUPFAM" id="SSF52266">
    <property type="entry name" value="SGNH hydrolase"/>
    <property type="match status" value="1"/>
</dbReference>
<dbReference type="Proteomes" id="UP000697998">
    <property type="component" value="Unassembled WGS sequence"/>
</dbReference>
<dbReference type="InterPro" id="IPR001087">
    <property type="entry name" value="GDSL"/>
</dbReference>
<keyword evidence="1 3" id="KW-0378">Hydrolase</keyword>
<sequence length="329" mass="33765">MKSSSLVRALCRTVMTLAVVASASSTAVASYSQVVFFGDSLSDTGNLYQASGVPVSPPYYQGGFSNGPLWTTTLAGYLGGSAVNSFAGGTNYAWAGATVFDYGRPTPELPLQLGQYFAAHAADPNALYVILGGGNDINDAGKNPATAASNVQAAAVAIDGMVDSLYGAGARNILVGNLPDIGKTPLALSKGLAASAGATQLTLLFNGTLGTLLANDQQVHTGLNLDVLDLYGLFNQVLANPLAYGFDDVDTGCKSGELGLPGQLCATPNTYLFWDDFHPSARAHNYMADAALRAVPEPGALLLVALSLAAFLTVRPAAEGRRTSAATCS</sequence>
<dbReference type="PANTHER" id="PTHR45648">
    <property type="entry name" value="GDSL LIPASE/ACYLHYDROLASE FAMILY PROTEIN (AFU_ORTHOLOGUE AFUA_4G14700)"/>
    <property type="match status" value="1"/>
</dbReference>
<evidence type="ECO:0000313" key="4">
    <source>
        <dbReference type="Proteomes" id="UP000697998"/>
    </source>
</evidence>
<evidence type="ECO:0000313" key="3">
    <source>
        <dbReference type="EMBL" id="MBK7674016.1"/>
    </source>
</evidence>
<feature type="chain" id="PRO_5038080403" evidence="2">
    <location>
        <begin position="24"/>
        <end position="329"/>
    </location>
</feature>
<organism evidence="3 4">
    <name type="scientific">Candidatus Accumulibacter proximus</name>
    <dbReference type="NCBI Taxonomy" id="2954385"/>
    <lineage>
        <taxon>Bacteria</taxon>
        <taxon>Pseudomonadati</taxon>
        <taxon>Pseudomonadota</taxon>
        <taxon>Betaproteobacteria</taxon>
        <taxon>Candidatus Accumulibacter</taxon>
    </lineage>
</organism>
<evidence type="ECO:0000256" key="2">
    <source>
        <dbReference type="SAM" id="SignalP"/>
    </source>
</evidence>
<proteinExistence type="predicted"/>
<dbReference type="Gene3D" id="3.40.50.1110">
    <property type="entry name" value="SGNH hydrolase"/>
    <property type="match status" value="1"/>
</dbReference>
<keyword evidence="2" id="KW-0732">Signal</keyword>
<dbReference type="InterPro" id="IPR051058">
    <property type="entry name" value="GDSL_Est/Lipase"/>
</dbReference>
<reference evidence="3 4" key="1">
    <citation type="submission" date="2020-10" db="EMBL/GenBank/DDBJ databases">
        <title>Connecting structure to function with the recovery of over 1000 high-quality activated sludge metagenome-assembled genomes encoding full-length rRNA genes using long-read sequencing.</title>
        <authorList>
            <person name="Singleton C.M."/>
            <person name="Petriglieri F."/>
            <person name="Kristensen J.M."/>
            <person name="Kirkegaard R.H."/>
            <person name="Michaelsen T.Y."/>
            <person name="Andersen M.H."/>
            <person name="Karst S.M."/>
            <person name="Dueholm M.S."/>
            <person name="Nielsen P.H."/>
            <person name="Albertsen M."/>
        </authorList>
    </citation>
    <scope>NUCLEOTIDE SEQUENCE [LARGE SCALE GENOMIC DNA]</scope>
    <source>
        <strain evidence="3">EsbW_18-Q3-R4-48_BATAC.285</strain>
    </source>
</reference>
<protein>
    <submittedName>
        <fullName evidence="3">SGNH/GDSL hydrolase family protein</fullName>
    </submittedName>
</protein>
<comment type="caution">
    <text evidence="3">The sequence shown here is derived from an EMBL/GenBank/DDBJ whole genome shotgun (WGS) entry which is preliminary data.</text>
</comment>
<dbReference type="Pfam" id="PF00657">
    <property type="entry name" value="Lipase_GDSL"/>
    <property type="match status" value="1"/>
</dbReference>
<name>A0A935UEK1_9PROT</name>
<evidence type="ECO:0000256" key="1">
    <source>
        <dbReference type="ARBA" id="ARBA00022801"/>
    </source>
</evidence>
<dbReference type="InterPro" id="IPR008265">
    <property type="entry name" value="Lipase_GDSL_AS"/>
</dbReference>
<dbReference type="GO" id="GO:0006629">
    <property type="term" value="P:lipid metabolic process"/>
    <property type="evidence" value="ECO:0007669"/>
    <property type="project" value="InterPro"/>
</dbReference>
<accession>A0A935UEK1</accession>
<feature type="signal peptide" evidence="2">
    <location>
        <begin position="1"/>
        <end position="23"/>
    </location>
</feature>
<gene>
    <name evidence="3" type="ORF">IPJ27_04185</name>
</gene>
<dbReference type="CDD" id="cd01846">
    <property type="entry name" value="fatty_acyltransferase_like"/>
    <property type="match status" value="1"/>
</dbReference>
<dbReference type="InterPro" id="IPR036514">
    <property type="entry name" value="SGNH_hydro_sf"/>
</dbReference>
<dbReference type="GO" id="GO:0016298">
    <property type="term" value="F:lipase activity"/>
    <property type="evidence" value="ECO:0007669"/>
    <property type="project" value="InterPro"/>
</dbReference>
<dbReference type="PANTHER" id="PTHR45648:SF22">
    <property type="entry name" value="GDSL LIPASE_ACYLHYDROLASE FAMILY PROTEIN (AFU_ORTHOLOGUE AFUA_4G14700)"/>
    <property type="match status" value="1"/>
</dbReference>
<dbReference type="EMBL" id="JADJMH010000002">
    <property type="protein sequence ID" value="MBK7674016.1"/>
    <property type="molecule type" value="Genomic_DNA"/>
</dbReference>
<dbReference type="PROSITE" id="PS01098">
    <property type="entry name" value="LIPASE_GDSL_SER"/>
    <property type="match status" value="1"/>
</dbReference>
<dbReference type="AlphaFoldDB" id="A0A935UEK1"/>